<name>A0A2T0B2K0_9CLOT</name>
<sequence length="176" mass="19387">MKNTRKLTFLSLLISIALVIYIVEAQFPLIIPGVPGIKLGLANSVSLFALITLGGKEALLIMFLRTILGSFLGGTMSSFIYSIAGGLLSNLVMILLYKKFNKHLSLWSISICGAVFHNIGQLLVASLVIQDFRVYLYLPILLIAGVITGYFIGVFTSFLYKHTKKLPLFNDLKTLN</sequence>
<evidence type="ECO:0000313" key="3">
    <source>
        <dbReference type="Proteomes" id="UP000239706"/>
    </source>
</evidence>
<feature type="transmembrane region" description="Helical" evidence="1">
    <location>
        <begin position="104"/>
        <end position="129"/>
    </location>
</feature>
<accession>A0A2T0B2K0</accession>
<reference evidence="2 3" key="1">
    <citation type="submission" date="2018-03" db="EMBL/GenBank/DDBJ databases">
        <title>Genome sequence of Clostridium liquoris DSM 100320.</title>
        <authorList>
            <person name="Poehlein A."/>
            <person name="Daniel R."/>
        </authorList>
    </citation>
    <scope>NUCLEOTIDE SEQUENCE [LARGE SCALE GENOMIC DNA]</scope>
    <source>
        <strain evidence="2 3">DSM 100320</strain>
    </source>
</reference>
<keyword evidence="1" id="KW-0472">Membrane</keyword>
<dbReference type="AlphaFoldDB" id="A0A2T0B2K0"/>
<keyword evidence="1" id="KW-1133">Transmembrane helix</keyword>
<evidence type="ECO:0000313" key="2">
    <source>
        <dbReference type="EMBL" id="PRR78131.1"/>
    </source>
</evidence>
<dbReference type="InterPro" id="IPR010898">
    <property type="entry name" value="Hpre_diP_synth_I"/>
</dbReference>
<dbReference type="PIRSF" id="PIRSF027391">
    <property type="entry name" value="Hpre_diP_synt_I"/>
    <property type="match status" value="1"/>
</dbReference>
<feature type="transmembrane region" description="Helical" evidence="1">
    <location>
        <begin position="7"/>
        <end position="23"/>
    </location>
</feature>
<feature type="transmembrane region" description="Helical" evidence="1">
    <location>
        <begin position="79"/>
        <end position="97"/>
    </location>
</feature>
<proteinExistence type="predicted"/>
<dbReference type="InterPro" id="IPR014535">
    <property type="entry name" value="Hpre_diP_synt_I"/>
</dbReference>
<keyword evidence="3" id="KW-1185">Reference proteome</keyword>
<comment type="caution">
    <text evidence="2">The sequence shown here is derived from an EMBL/GenBank/DDBJ whole genome shotgun (WGS) entry which is preliminary data.</text>
</comment>
<keyword evidence="1" id="KW-0812">Transmembrane</keyword>
<dbReference type="Proteomes" id="UP000239706">
    <property type="component" value="Unassembled WGS sequence"/>
</dbReference>
<gene>
    <name evidence="2" type="ORF">CLLI_18950</name>
</gene>
<feature type="transmembrane region" description="Helical" evidence="1">
    <location>
        <begin position="135"/>
        <end position="160"/>
    </location>
</feature>
<dbReference type="Pfam" id="PF07456">
    <property type="entry name" value="Hpre_diP_synt_I"/>
    <property type="match status" value="1"/>
</dbReference>
<organism evidence="2 3">
    <name type="scientific">Clostridium liquoris</name>
    <dbReference type="NCBI Taxonomy" id="1289519"/>
    <lineage>
        <taxon>Bacteria</taxon>
        <taxon>Bacillati</taxon>
        <taxon>Bacillota</taxon>
        <taxon>Clostridia</taxon>
        <taxon>Eubacteriales</taxon>
        <taxon>Clostridiaceae</taxon>
        <taxon>Clostridium</taxon>
    </lineage>
</organism>
<dbReference type="OrthoDB" id="9799095at2"/>
<dbReference type="EMBL" id="PVXO01000051">
    <property type="protein sequence ID" value="PRR78131.1"/>
    <property type="molecule type" value="Genomic_DNA"/>
</dbReference>
<dbReference type="Gene3D" id="1.10.1760.20">
    <property type="match status" value="1"/>
</dbReference>
<dbReference type="RefSeq" id="WP_106063975.1">
    <property type="nucleotide sequence ID" value="NZ_PVXO01000051.1"/>
</dbReference>
<evidence type="ECO:0000256" key="1">
    <source>
        <dbReference type="SAM" id="Phobius"/>
    </source>
</evidence>
<protein>
    <submittedName>
        <fullName evidence="2">Heptaprenyl diphosphate synthase component I</fullName>
    </submittedName>
</protein>